<sequence>MTPKGKPFSSLKDVLPRDFWKLLSLPILDSMIPFLAGKDFEASIVGGVPFIAATFILGIIYYNTGVSIIQAFVLRQSSCEICFSVLTLPLIIITGCGELYYERLTVHGMVLTHGSHSSTKIIPKVCRFVILEQSIVALERVKECLELVRWHSWKDRFWQEHPCALFLPAMQGRILIDDLDIALIGLTNLRSKITIMPQDPTIDNVKNDDQGCPSRRKGDLDCLQAETYNTNPIAYFSSNKQAAMTYKHPMAACQSWMRLSHEGVNVHAWLLLPQVL</sequence>
<reference evidence="2" key="1">
    <citation type="submission" date="2023-06" db="EMBL/GenBank/DDBJ databases">
        <authorList>
            <consortium name="Lawrence Berkeley National Laboratory"/>
            <person name="Ahrendt S."/>
            <person name="Sahu N."/>
            <person name="Indic B."/>
            <person name="Wong-Bajracharya J."/>
            <person name="Merenyi Z."/>
            <person name="Ke H.-M."/>
            <person name="Monk M."/>
            <person name="Kocsube S."/>
            <person name="Drula E."/>
            <person name="Lipzen A."/>
            <person name="Balint B."/>
            <person name="Henrissat B."/>
            <person name="Andreopoulos B."/>
            <person name="Martin F.M."/>
            <person name="Harder C.B."/>
            <person name="Rigling D."/>
            <person name="Ford K.L."/>
            <person name="Foster G.D."/>
            <person name="Pangilinan J."/>
            <person name="Papanicolaou A."/>
            <person name="Barry K."/>
            <person name="LaButti K."/>
            <person name="Viragh M."/>
            <person name="Koriabine M."/>
            <person name="Yan M."/>
            <person name="Riley R."/>
            <person name="Champramary S."/>
            <person name="Plett K.L."/>
            <person name="Tsai I.J."/>
            <person name="Slot J."/>
            <person name="Sipos G."/>
            <person name="Plett J."/>
            <person name="Nagy L.G."/>
            <person name="Grigoriev I.V."/>
        </authorList>
    </citation>
    <scope>NUCLEOTIDE SEQUENCE</scope>
    <source>
        <strain evidence="2">FPL87.14</strain>
    </source>
</reference>
<evidence type="ECO:0000313" key="3">
    <source>
        <dbReference type="Proteomes" id="UP001175226"/>
    </source>
</evidence>
<feature type="transmembrane region" description="Helical" evidence="1">
    <location>
        <begin position="81"/>
        <end position="101"/>
    </location>
</feature>
<keyword evidence="1" id="KW-1133">Transmembrane helix</keyword>
<dbReference type="EMBL" id="JAUEPT010000113">
    <property type="protein sequence ID" value="KAK0431493.1"/>
    <property type="molecule type" value="Genomic_DNA"/>
</dbReference>
<keyword evidence="1" id="KW-0812">Transmembrane</keyword>
<dbReference type="Proteomes" id="UP001175226">
    <property type="component" value="Unassembled WGS sequence"/>
</dbReference>
<evidence type="ECO:0000256" key="1">
    <source>
        <dbReference type="SAM" id="Phobius"/>
    </source>
</evidence>
<dbReference type="AlphaFoldDB" id="A0AA39MF39"/>
<evidence type="ECO:0000313" key="2">
    <source>
        <dbReference type="EMBL" id="KAK0431493.1"/>
    </source>
</evidence>
<name>A0AA39MF39_9AGAR</name>
<organism evidence="2 3">
    <name type="scientific">Armillaria borealis</name>
    <dbReference type="NCBI Taxonomy" id="47425"/>
    <lineage>
        <taxon>Eukaryota</taxon>
        <taxon>Fungi</taxon>
        <taxon>Dikarya</taxon>
        <taxon>Basidiomycota</taxon>
        <taxon>Agaricomycotina</taxon>
        <taxon>Agaricomycetes</taxon>
        <taxon>Agaricomycetidae</taxon>
        <taxon>Agaricales</taxon>
        <taxon>Marasmiineae</taxon>
        <taxon>Physalacriaceae</taxon>
        <taxon>Armillaria</taxon>
    </lineage>
</organism>
<keyword evidence="3" id="KW-1185">Reference proteome</keyword>
<proteinExistence type="predicted"/>
<comment type="caution">
    <text evidence="2">The sequence shown here is derived from an EMBL/GenBank/DDBJ whole genome shotgun (WGS) entry which is preliminary data.</text>
</comment>
<protein>
    <submittedName>
        <fullName evidence="2">Uncharacterized protein</fullName>
    </submittedName>
</protein>
<feature type="transmembrane region" description="Helical" evidence="1">
    <location>
        <begin position="48"/>
        <end position="74"/>
    </location>
</feature>
<accession>A0AA39MF39</accession>
<gene>
    <name evidence="2" type="ORF">EV421DRAFT_1927579</name>
</gene>
<keyword evidence="1" id="KW-0472">Membrane</keyword>